<name>A0A1X0R2Q3_RHIZD</name>
<dbReference type="EMBL" id="KV921926">
    <property type="protein sequence ID" value="ORE06297.1"/>
    <property type="molecule type" value="Genomic_DNA"/>
</dbReference>
<dbReference type="Proteomes" id="UP000242414">
    <property type="component" value="Unassembled WGS sequence"/>
</dbReference>
<organism evidence="1">
    <name type="scientific">Rhizopus microsporus var. microsporus</name>
    <dbReference type="NCBI Taxonomy" id="86635"/>
    <lineage>
        <taxon>Eukaryota</taxon>
        <taxon>Fungi</taxon>
        <taxon>Fungi incertae sedis</taxon>
        <taxon>Mucoromycota</taxon>
        <taxon>Mucoromycotina</taxon>
        <taxon>Mucoromycetes</taxon>
        <taxon>Mucorales</taxon>
        <taxon>Mucorineae</taxon>
        <taxon>Rhizopodaceae</taxon>
        <taxon>Rhizopus</taxon>
    </lineage>
</organism>
<dbReference type="AlphaFoldDB" id="A0A1X0R2Q3"/>
<gene>
    <name evidence="1" type="ORF">BCV72DRAFT_207675</name>
</gene>
<evidence type="ECO:0000313" key="1">
    <source>
        <dbReference type="EMBL" id="ORE06297.1"/>
    </source>
</evidence>
<dbReference type="OrthoDB" id="2217172at2759"/>
<dbReference type="VEuPathDB" id="FungiDB:BCV72DRAFT_207675"/>
<reference evidence="1" key="1">
    <citation type="journal article" date="2016" name="Proc. Natl. Acad. Sci. U.S.A.">
        <title>Lipid metabolic changes in an early divergent fungus govern the establishment of a mutualistic symbiosis with endobacteria.</title>
        <authorList>
            <person name="Lastovetsky O.A."/>
            <person name="Gaspar M.L."/>
            <person name="Mondo S.J."/>
            <person name="LaButti K.M."/>
            <person name="Sandor L."/>
            <person name="Grigoriev I.V."/>
            <person name="Henry S.A."/>
            <person name="Pawlowska T.E."/>
        </authorList>
    </citation>
    <scope>NUCLEOTIDE SEQUENCE [LARGE SCALE GENOMIC DNA]</scope>
    <source>
        <strain evidence="1">ATCC 52814</strain>
    </source>
</reference>
<sequence length="86" mass="9957">MAGEQLCNMLHGLSISESGLRKHMKEKIRLSLKNSSIYIMDRDVTRTIELRYKIITEWKAVGVDFQKNCVFINEAGFNSHQIRSRA</sequence>
<accession>A0A1X0R2Q3</accession>
<protein>
    <submittedName>
        <fullName evidence="1">Uncharacterized protein</fullName>
    </submittedName>
</protein>
<proteinExistence type="predicted"/>